<evidence type="ECO:0000256" key="3">
    <source>
        <dbReference type="ARBA" id="ARBA00022753"/>
    </source>
</evidence>
<dbReference type="AlphaFoldDB" id="A0A9P0DMB7"/>
<accession>A0A9P0DMB7</accession>
<dbReference type="GO" id="GO:0009898">
    <property type="term" value="C:cytoplasmic side of plasma membrane"/>
    <property type="evidence" value="ECO:0007669"/>
    <property type="project" value="TreeGrafter"/>
</dbReference>
<sequence length="485" mass="55364">MLKLKETKKPPAAHWLSGKIDQSKVSNIRGYVSYDKDLNKNILKHPRNRTEMFQISQDNLPDCLKDEQRINVLFAPLRNRSVNSKDWDNKISSWKNIIKAYCQSNEIYTFTLVSLNNVFVRNGRPPSCLTEVISDMHKNGEIQPIHVFLRKPSESWGGWATETLIKRPFSWSLNKIKNTVFTIDLSQQSFVHLEVIKCKCDELLNSIPEKCRNKLISLKTLLSLLSKNSTKAEDVKLLLHYLANQNLVALTEFGNSKQRDELEAFLIKFSDGNGNEVNSITEIDLGIYTLEQNELVLSKGIEELEDNIESYVKEAKVHLTKNHRQLAKSSLRKKHDLEKRLEKKAIALRNVQTLLEKIHDTHSDAHVFEAYKNAVSTFNTSFKYLGLSEDNIDDTMIKLGEMLDKHDDIQSALARPAQDSILDDSDLEDELADLLKDVPDDQPPDDSGMNTSNVEKQLENMNINMPEVPDASPDVSQQGEEVLIH</sequence>
<evidence type="ECO:0000256" key="4">
    <source>
        <dbReference type="SAM" id="MobiDB-lite"/>
    </source>
</evidence>
<dbReference type="PANTHER" id="PTHR22761:SF10">
    <property type="entry name" value="GH13992P"/>
    <property type="match status" value="1"/>
</dbReference>
<dbReference type="InterPro" id="IPR005024">
    <property type="entry name" value="Snf7_fam"/>
</dbReference>
<dbReference type="Pfam" id="PF03357">
    <property type="entry name" value="Snf7"/>
    <property type="match status" value="1"/>
</dbReference>
<reference evidence="5" key="1">
    <citation type="submission" date="2022-01" db="EMBL/GenBank/DDBJ databases">
        <authorList>
            <person name="King R."/>
        </authorList>
    </citation>
    <scope>NUCLEOTIDE SEQUENCE</scope>
</reference>
<comment type="similarity">
    <text evidence="2">Belongs to the SNF7 family.</text>
</comment>
<evidence type="ECO:0000256" key="1">
    <source>
        <dbReference type="ARBA" id="ARBA00004177"/>
    </source>
</evidence>
<evidence type="ECO:0008006" key="7">
    <source>
        <dbReference type="Google" id="ProtNLM"/>
    </source>
</evidence>
<reference evidence="5" key="2">
    <citation type="submission" date="2022-10" db="EMBL/GenBank/DDBJ databases">
        <authorList>
            <consortium name="ENA_rothamsted_submissions"/>
            <consortium name="culmorum"/>
            <person name="King R."/>
        </authorList>
    </citation>
    <scope>NUCLEOTIDE SEQUENCE</scope>
</reference>
<feature type="region of interest" description="Disordered" evidence="4">
    <location>
        <begin position="464"/>
        <end position="485"/>
    </location>
</feature>
<dbReference type="GO" id="GO:0000815">
    <property type="term" value="C:ESCRT III complex"/>
    <property type="evidence" value="ECO:0007669"/>
    <property type="project" value="TreeGrafter"/>
</dbReference>
<keyword evidence="6" id="KW-1185">Reference proteome</keyword>
<gene>
    <name evidence="5" type="ORF">PHAECO_LOCUS11121</name>
</gene>
<evidence type="ECO:0000256" key="2">
    <source>
        <dbReference type="ARBA" id="ARBA00006190"/>
    </source>
</evidence>
<dbReference type="GO" id="GO:0005771">
    <property type="term" value="C:multivesicular body"/>
    <property type="evidence" value="ECO:0007669"/>
    <property type="project" value="TreeGrafter"/>
</dbReference>
<proteinExistence type="inferred from homology"/>
<organism evidence="5 6">
    <name type="scientific">Phaedon cochleariae</name>
    <name type="common">Mustard beetle</name>
    <dbReference type="NCBI Taxonomy" id="80249"/>
    <lineage>
        <taxon>Eukaryota</taxon>
        <taxon>Metazoa</taxon>
        <taxon>Ecdysozoa</taxon>
        <taxon>Arthropoda</taxon>
        <taxon>Hexapoda</taxon>
        <taxon>Insecta</taxon>
        <taxon>Pterygota</taxon>
        <taxon>Neoptera</taxon>
        <taxon>Endopterygota</taxon>
        <taxon>Coleoptera</taxon>
        <taxon>Polyphaga</taxon>
        <taxon>Cucujiformia</taxon>
        <taxon>Chrysomeloidea</taxon>
        <taxon>Chrysomelidae</taxon>
        <taxon>Chrysomelinae</taxon>
        <taxon>Chrysomelini</taxon>
        <taxon>Phaedon</taxon>
    </lineage>
</organism>
<dbReference type="OrthoDB" id="10250120at2759"/>
<evidence type="ECO:0000313" key="5">
    <source>
        <dbReference type="EMBL" id="CAH1175585.1"/>
    </source>
</evidence>
<name>A0A9P0DMB7_PHACE</name>
<dbReference type="Proteomes" id="UP001153737">
    <property type="component" value="Chromosome 7"/>
</dbReference>
<comment type="subcellular location">
    <subcellularLocation>
        <location evidence="1">Endosome</location>
    </subcellularLocation>
</comment>
<dbReference type="PANTHER" id="PTHR22761">
    <property type="entry name" value="CHARGED MULTIVESICULAR BODY PROTEIN"/>
    <property type="match status" value="1"/>
</dbReference>
<dbReference type="Pfam" id="PF25880">
    <property type="entry name" value="WHD_CHMP7_1st"/>
    <property type="match status" value="1"/>
</dbReference>
<dbReference type="GO" id="GO:0006900">
    <property type="term" value="P:vesicle budding from membrane"/>
    <property type="evidence" value="ECO:0007669"/>
    <property type="project" value="TreeGrafter"/>
</dbReference>
<dbReference type="GO" id="GO:0032511">
    <property type="term" value="P:late endosome to vacuole transport via multivesicular body sorting pathway"/>
    <property type="evidence" value="ECO:0007669"/>
    <property type="project" value="TreeGrafter"/>
</dbReference>
<keyword evidence="3" id="KW-0967">Endosome</keyword>
<protein>
    <recommendedName>
        <fullName evidence="7">Charged multivesicular body protein 7</fullName>
    </recommendedName>
</protein>
<dbReference type="EMBL" id="OU896713">
    <property type="protein sequence ID" value="CAH1175585.1"/>
    <property type="molecule type" value="Genomic_DNA"/>
</dbReference>
<evidence type="ECO:0000313" key="6">
    <source>
        <dbReference type="Proteomes" id="UP001153737"/>
    </source>
</evidence>